<comment type="catalytic activity">
    <reaction evidence="7">
        <text>L-aspartate + L-glutamine + ATP + H2O = L-asparagine + L-glutamate + AMP + diphosphate + H(+)</text>
        <dbReference type="Rhea" id="RHEA:12228"/>
        <dbReference type="ChEBI" id="CHEBI:15377"/>
        <dbReference type="ChEBI" id="CHEBI:15378"/>
        <dbReference type="ChEBI" id="CHEBI:29985"/>
        <dbReference type="ChEBI" id="CHEBI:29991"/>
        <dbReference type="ChEBI" id="CHEBI:30616"/>
        <dbReference type="ChEBI" id="CHEBI:33019"/>
        <dbReference type="ChEBI" id="CHEBI:58048"/>
        <dbReference type="ChEBI" id="CHEBI:58359"/>
        <dbReference type="ChEBI" id="CHEBI:456215"/>
        <dbReference type="EC" id="6.3.5.4"/>
    </reaction>
</comment>
<dbReference type="Gene3D" id="3.60.20.10">
    <property type="entry name" value="Glutamine Phosphoribosylpyrophosphate, subunit 1, domain 1"/>
    <property type="match status" value="1"/>
</dbReference>
<accession>A0ABP9GC97</accession>
<evidence type="ECO:0000256" key="4">
    <source>
        <dbReference type="ARBA" id="ARBA00022741"/>
    </source>
</evidence>
<evidence type="ECO:0000256" key="5">
    <source>
        <dbReference type="ARBA" id="ARBA00022840"/>
    </source>
</evidence>
<dbReference type="PIRSF" id="PIRSF001589">
    <property type="entry name" value="Asn_synthetase_glu-h"/>
    <property type="match status" value="1"/>
</dbReference>
<comment type="pathway">
    <text evidence="1">Amino-acid biosynthesis; L-asparagine biosynthesis; L-asparagine from L-aspartate (L-Gln route): step 1/1.</text>
</comment>
<dbReference type="PANTHER" id="PTHR43284">
    <property type="entry name" value="ASPARAGINE SYNTHETASE (GLUTAMINE-HYDROLYZING)"/>
    <property type="match status" value="1"/>
</dbReference>
<dbReference type="SUPFAM" id="SSF52402">
    <property type="entry name" value="Adenine nucleotide alpha hydrolases-like"/>
    <property type="match status" value="1"/>
</dbReference>
<dbReference type="RefSeq" id="WP_345190277.1">
    <property type="nucleotide sequence ID" value="NZ_BAABJJ010000010.1"/>
</dbReference>
<evidence type="ECO:0000259" key="8">
    <source>
        <dbReference type="PROSITE" id="PS51278"/>
    </source>
</evidence>
<comment type="caution">
    <text evidence="9">The sequence shown here is derived from an EMBL/GenBank/DDBJ whole genome shotgun (WGS) entry which is preliminary data.</text>
</comment>
<dbReference type="NCBIfam" id="TIGR01536">
    <property type="entry name" value="asn_synth_AEB"/>
    <property type="match status" value="1"/>
</dbReference>
<dbReference type="EC" id="6.3.5.4" evidence="3"/>
<organism evidence="9 10">
    <name type="scientific">Algibacter agarivorans</name>
    <dbReference type="NCBI Taxonomy" id="1109741"/>
    <lineage>
        <taxon>Bacteria</taxon>
        <taxon>Pseudomonadati</taxon>
        <taxon>Bacteroidota</taxon>
        <taxon>Flavobacteriia</taxon>
        <taxon>Flavobacteriales</taxon>
        <taxon>Flavobacteriaceae</taxon>
        <taxon>Algibacter</taxon>
    </lineage>
</organism>
<dbReference type="Proteomes" id="UP001501302">
    <property type="component" value="Unassembled WGS sequence"/>
</dbReference>
<feature type="domain" description="Glutamine amidotransferase type-2" evidence="8">
    <location>
        <begin position="2"/>
        <end position="212"/>
    </location>
</feature>
<dbReference type="InterPro" id="IPR051786">
    <property type="entry name" value="ASN_synthetase/amidase"/>
</dbReference>
<dbReference type="InterPro" id="IPR006426">
    <property type="entry name" value="Asn_synth_AEB"/>
</dbReference>
<dbReference type="InterPro" id="IPR001962">
    <property type="entry name" value="Asn_synthase"/>
</dbReference>
<name>A0ABP9GC97_9FLAO</name>
<dbReference type="PANTHER" id="PTHR43284:SF1">
    <property type="entry name" value="ASPARAGINE SYNTHETASE"/>
    <property type="match status" value="1"/>
</dbReference>
<evidence type="ECO:0000313" key="10">
    <source>
        <dbReference type="Proteomes" id="UP001501302"/>
    </source>
</evidence>
<gene>
    <name evidence="9" type="primary">asnB_2</name>
    <name evidence="9" type="ORF">GCM10023314_07600</name>
</gene>
<evidence type="ECO:0000256" key="2">
    <source>
        <dbReference type="ARBA" id="ARBA00005752"/>
    </source>
</evidence>
<keyword evidence="10" id="KW-1185">Reference proteome</keyword>
<keyword evidence="5" id="KW-0067">ATP-binding</keyword>
<evidence type="ECO:0000256" key="1">
    <source>
        <dbReference type="ARBA" id="ARBA00005187"/>
    </source>
</evidence>
<dbReference type="SUPFAM" id="SSF56235">
    <property type="entry name" value="N-terminal nucleophile aminohydrolases (Ntn hydrolases)"/>
    <property type="match status" value="1"/>
</dbReference>
<reference evidence="10" key="1">
    <citation type="journal article" date="2019" name="Int. J. Syst. Evol. Microbiol.">
        <title>The Global Catalogue of Microorganisms (GCM) 10K type strain sequencing project: providing services to taxonomists for standard genome sequencing and annotation.</title>
        <authorList>
            <consortium name="The Broad Institute Genomics Platform"/>
            <consortium name="The Broad Institute Genome Sequencing Center for Infectious Disease"/>
            <person name="Wu L."/>
            <person name="Ma J."/>
        </authorList>
    </citation>
    <scope>NUCLEOTIDE SEQUENCE [LARGE SCALE GENOMIC DNA]</scope>
    <source>
        <strain evidence="10">JCM 18285</strain>
    </source>
</reference>
<evidence type="ECO:0000313" key="9">
    <source>
        <dbReference type="EMBL" id="GAA4937540.1"/>
    </source>
</evidence>
<keyword evidence="6" id="KW-0315">Glutamine amidotransferase</keyword>
<dbReference type="Pfam" id="PF00733">
    <property type="entry name" value="Asn_synthase"/>
    <property type="match status" value="1"/>
</dbReference>
<dbReference type="CDD" id="cd00712">
    <property type="entry name" value="AsnB"/>
    <property type="match status" value="1"/>
</dbReference>
<dbReference type="Gene3D" id="3.40.50.620">
    <property type="entry name" value="HUPs"/>
    <property type="match status" value="1"/>
</dbReference>
<evidence type="ECO:0000256" key="7">
    <source>
        <dbReference type="ARBA" id="ARBA00048741"/>
    </source>
</evidence>
<protein>
    <recommendedName>
        <fullName evidence="3">asparagine synthase (glutamine-hydrolyzing)</fullName>
        <ecNumber evidence="3">6.3.5.4</ecNumber>
    </recommendedName>
</protein>
<keyword evidence="4" id="KW-0547">Nucleotide-binding</keyword>
<dbReference type="InterPro" id="IPR033738">
    <property type="entry name" value="AsnB_N"/>
</dbReference>
<dbReference type="EMBL" id="BAABJJ010000010">
    <property type="protein sequence ID" value="GAA4937540.1"/>
    <property type="molecule type" value="Genomic_DNA"/>
</dbReference>
<dbReference type="InterPro" id="IPR017932">
    <property type="entry name" value="GATase_2_dom"/>
</dbReference>
<evidence type="ECO:0000256" key="3">
    <source>
        <dbReference type="ARBA" id="ARBA00012737"/>
    </source>
</evidence>
<comment type="similarity">
    <text evidence="2">Belongs to the asparagine synthetase family.</text>
</comment>
<dbReference type="Pfam" id="PF13537">
    <property type="entry name" value="GATase_7"/>
    <property type="match status" value="1"/>
</dbReference>
<sequence>MCGIYGTTITYSDNQIKSKLERTAFRGPDKMDWKSYNYNDATITFGHNRLSIIDLDPRSNQPFNYLDKINIVFNGEIYNFQELRKRLSQKGYVFNTTSDTEVICAAYLEFGKKCLDHLNGMFAFVIYDIRKQQFFGARDRLGQKPFYYYLNGKEFEFSSQISSIQLFNEKRLTISTNAIREYLSWGTIPDPNSIFNEIKKLQAGHYFTYDLNTGKFKNEEYWDIDYLGKYKFTGTYDEATLELEKIAKDAVKMRLFADVPVGVFLSGGVDSSLIAALATKSTNEKIKTFSVKFNEKGFDESIYAKQVADHLNTDHHIIECNYKEGIELIDDFHHYYDEPFNDSSAIPSMLLAKYTKKHVTVALSGDAGDESFIGYHRYNWVRHMNNIYKMPKPLRLLAAKTLNIMPHYKLKVIGGVIHNKSVNDAYLSTLYSPESNWFEFEQTNKLHFEELKYLYHENKNVFERVSDFDIKTYLNWDINTKVDRATMAYSLEARAPLLDYRIVEFARSLPTDFKFQNKNQKRILKDVLYKHVPKEIFDRPKAGFTMPFKEWFKADLKDYVLTELNFENLSEIPGIKPKEVIKMINQHMDGSWNRTGLIWQLIILRQWLKNNGQGFSIK</sequence>
<evidence type="ECO:0000256" key="6">
    <source>
        <dbReference type="ARBA" id="ARBA00022962"/>
    </source>
</evidence>
<proteinExistence type="inferred from homology"/>
<dbReference type="CDD" id="cd01991">
    <property type="entry name" value="Asn_synthase_B_C"/>
    <property type="match status" value="1"/>
</dbReference>
<dbReference type="PROSITE" id="PS51278">
    <property type="entry name" value="GATASE_TYPE_2"/>
    <property type="match status" value="1"/>
</dbReference>
<dbReference type="InterPro" id="IPR029055">
    <property type="entry name" value="Ntn_hydrolases_N"/>
</dbReference>
<dbReference type="InterPro" id="IPR014729">
    <property type="entry name" value="Rossmann-like_a/b/a_fold"/>
</dbReference>